<dbReference type="Pfam" id="PF15430">
    <property type="entry name" value="SVWC"/>
    <property type="match status" value="1"/>
</dbReference>
<dbReference type="EMBL" id="GBBK01000775">
    <property type="protein sequence ID" value="JAC23707.1"/>
    <property type="molecule type" value="mRNA"/>
</dbReference>
<feature type="chain" id="PRO_5001517125" description="Single domain-containing protein" evidence="3">
    <location>
        <begin position="22"/>
        <end position="100"/>
    </location>
</feature>
<keyword evidence="2" id="KW-0964">Secreted</keyword>
<dbReference type="InterPro" id="IPR029277">
    <property type="entry name" value="SVWC_dom"/>
</dbReference>
<accession>A0A023FPP2</accession>
<sequence length="100" mass="11223">MAQVLKFLLLSMVILAPIASAEENRNITSLKNIKGNCEYQGLLIENGQSMKAEDFCERWTCRNGKLKIEGCPLPSKVGSCTYWNTGKSYYPSCCAYERVC</sequence>
<evidence type="ECO:0000256" key="3">
    <source>
        <dbReference type="SAM" id="SignalP"/>
    </source>
</evidence>
<evidence type="ECO:0000256" key="1">
    <source>
        <dbReference type="ARBA" id="ARBA00004613"/>
    </source>
</evidence>
<organism evidence="5">
    <name type="scientific">Amblyomma cajennense</name>
    <name type="common">Cayenne tick</name>
    <name type="synonym">Acarus cajennensis</name>
    <dbReference type="NCBI Taxonomy" id="34607"/>
    <lineage>
        <taxon>Eukaryota</taxon>
        <taxon>Metazoa</taxon>
        <taxon>Ecdysozoa</taxon>
        <taxon>Arthropoda</taxon>
        <taxon>Chelicerata</taxon>
        <taxon>Arachnida</taxon>
        <taxon>Acari</taxon>
        <taxon>Parasitiformes</taxon>
        <taxon>Ixodida</taxon>
        <taxon>Ixodoidea</taxon>
        <taxon>Ixodidae</taxon>
        <taxon>Amblyomminae</taxon>
        <taxon>Amblyomma</taxon>
    </lineage>
</organism>
<dbReference type="AlphaFoldDB" id="A0A023FPP2"/>
<name>A0A023FPP2_AMBCJ</name>
<proteinExistence type="evidence at transcript level"/>
<protein>
    <recommendedName>
        <fullName evidence="4">Single domain-containing protein</fullName>
    </recommendedName>
</protein>
<evidence type="ECO:0000259" key="4">
    <source>
        <dbReference type="SMART" id="SM01318"/>
    </source>
</evidence>
<dbReference type="GO" id="GO:0005576">
    <property type="term" value="C:extracellular region"/>
    <property type="evidence" value="ECO:0007669"/>
    <property type="project" value="UniProtKB-SubCell"/>
</dbReference>
<reference evidence="5" key="1">
    <citation type="submission" date="2014-03" db="EMBL/GenBank/DDBJ databases">
        <title>The sialotranscriptome of Amblyomma triste, Amblyomma parvum and Amblyomma cajennense ticks, uncovered by 454-based RNA-seq.</title>
        <authorList>
            <person name="Garcia G.R."/>
            <person name="Gardinassi L.G."/>
            <person name="Ribeiro J.M."/>
            <person name="Anatriello E."/>
            <person name="Ferreira B.R."/>
            <person name="Moreira H.N."/>
            <person name="Mafra C."/>
            <person name="Olegario M.M."/>
            <person name="Szabo P.J."/>
            <person name="Miranda-Santos I.K."/>
            <person name="Maruyama S.R."/>
        </authorList>
    </citation>
    <scope>NUCLEOTIDE SEQUENCE</scope>
    <source>
        <strain evidence="5">Uberlandia</strain>
        <tissue evidence="5">Salivary glands</tissue>
    </source>
</reference>
<feature type="domain" description="Single" evidence="4">
    <location>
        <begin position="37"/>
        <end position="100"/>
    </location>
</feature>
<comment type="subcellular location">
    <subcellularLocation>
        <location evidence="1">Secreted</location>
    </subcellularLocation>
</comment>
<evidence type="ECO:0000313" key="5">
    <source>
        <dbReference type="EMBL" id="JAC23707.1"/>
    </source>
</evidence>
<keyword evidence="3" id="KW-0732">Signal</keyword>
<feature type="signal peptide" evidence="3">
    <location>
        <begin position="1"/>
        <end position="21"/>
    </location>
</feature>
<evidence type="ECO:0000256" key="2">
    <source>
        <dbReference type="ARBA" id="ARBA00022525"/>
    </source>
</evidence>
<dbReference type="SMART" id="SM01318">
    <property type="entry name" value="SVWC"/>
    <property type="match status" value="1"/>
</dbReference>